<feature type="compositionally biased region" description="Basic and acidic residues" evidence="1">
    <location>
        <begin position="86"/>
        <end position="101"/>
    </location>
</feature>
<dbReference type="EMBL" id="SKBQ01000030">
    <property type="protein sequence ID" value="TPX13913.1"/>
    <property type="molecule type" value="Genomic_DNA"/>
</dbReference>
<evidence type="ECO:0000313" key="3">
    <source>
        <dbReference type="Proteomes" id="UP000319257"/>
    </source>
</evidence>
<evidence type="ECO:0000313" key="2">
    <source>
        <dbReference type="EMBL" id="TPX13913.1"/>
    </source>
</evidence>
<comment type="caution">
    <text evidence="2">The sequence shown here is derived from an EMBL/GenBank/DDBJ whole genome shotgun (WGS) entry which is preliminary data.</text>
</comment>
<accession>A0A507B211</accession>
<gene>
    <name evidence="2" type="ORF">E0L32_005613</name>
</gene>
<keyword evidence="3" id="KW-1185">Reference proteome</keyword>
<protein>
    <submittedName>
        <fullName evidence="2">Uncharacterized protein</fullName>
    </submittedName>
</protein>
<dbReference type="GeneID" id="41973060"/>
<dbReference type="RefSeq" id="XP_030995624.1">
    <property type="nucleotide sequence ID" value="XM_031140154.1"/>
</dbReference>
<dbReference type="InParanoid" id="A0A507B211"/>
<organism evidence="2 3">
    <name type="scientific">Thyridium curvatum</name>
    <dbReference type="NCBI Taxonomy" id="1093900"/>
    <lineage>
        <taxon>Eukaryota</taxon>
        <taxon>Fungi</taxon>
        <taxon>Dikarya</taxon>
        <taxon>Ascomycota</taxon>
        <taxon>Pezizomycotina</taxon>
        <taxon>Sordariomycetes</taxon>
        <taxon>Sordariomycetidae</taxon>
        <taxon>Thyridiales</taxon>
        <taxon>Thyridiaceae</taxon>
        <taxon>Thyridium</taxon>
    </lineage>
</organism>
<feature type="region of interest" description="Disordered" evidence="1">
    <location>
        <begin position="1"/>
        <end position="106"/>
    </location>
</feature>
<dbReference type="AlphaFoldDB" id="A0A507B211"/>
<feature type="compositionally biased region" description="Basic and acidic residues" evidence="1">
    <location>
        <begin position="58"/>
        <end position="71"/>
    </location>
</feature>
<name>A0A507B211_9PEZI</name>
<evidence type="ECO:0000256" key="1">
    <source>
        <dbReference type="SAM" id="MobiDB-lite"/>
    </source>
</evidence>
<dbReference type="Proteomes" id="UP000319257">
    <property type="component" value="Unassembled WGS sequence"/>
</dbReference>
<feature type="compositionally biased region" description="Low complexity" evidence="1">
    <location>
        <begin position="35"/>
        <end position="57"/>
    </location>
</feature>
<feature type="compositionally biased region" description="Basic residues" evidence="1">
    <location>
        <begin position="9"/>
        <end position="18"/>
    </location>
</feature>
<reference evidence="2 3" key="1">
    <citation type="submission" date="2019-06" db="EMBL/GenBank/DDBJ databases">
        <title>Draft genome sequence of the filamentous fungus Phialemoniopsis curvata isolated from diesel fuel.</title>
        <authorList>
            <person name="Varaljay V.A."/>
            <person name="Lyon W.J."/>
            <person name="Crouch A.L."/>
            <person name="Drake C.E."/>
            <person name="Hollomon J.M."/>
            <person name="Nadeau L.J."/>
            <person name="Nunn H.S."/>
            <person name="Stevenson B.S."/>
            <person name="Bojanowski C.L."/>
            <person name="Crookes-Goodson W.J."/>
        </authorList>
    </citation>
    <scope>NUCLEOTIDE SEQUENCE [LARGE SCALE GENOMIC DNA]</scope>
    <source>
        <strain evidence="2 3">D216</strain>
    </source>
</reference>
<proteinExistence type="predicted"/>
<sequence length="226" mass="25211">MFCSASQKLLHRRSHKKLRDAETPASHHHHKRQNSAWSDSSRASSSSSGSDSSSSSSSRRDGSTVEWDPLRLHPSMAAPEQSPPRCVERRYQHQEEAEEKHHRLAHNRQPGFSLEIYDGFDFGFGAAAQKKLPAAVAVVVAEAEAGRTLRAPSSEADLRHQQRHSSPDPAEWGSESQPPSPSRRRPLPASLNEADYFLKRGGWKRRGIVFCTDEPVATDDDVFEIP</sequence>
<feature type="region of interest" description="Disordered" evidence="1">
    <location>
        <begin position="150"/>
        <end position="190"/>
    </location>
</feature>
<dbReference type="OrthoDB" id="5226162at2759"/>